<name>A0AAV5CSW1_ELECO</name>
<sequence length="423" mass="48221">MEKAAHELKVDMDTYTMSMKIHRYPASVRALGERFTVPMAVAIGPAYYHRGHDHLKPTEKVKHAAAYHCIRDSSLGHHTVEEMYQAVFSVAEDARRLYDKDLVAGISDDEFLSIMFYDACFLLQYIRSVTTNSPKADPSLLCNFFDWKDDEIFHDIMLLENQLPWMVLETVMRFVPVNLDKFVSIVRGCLYDRKNRERKRFAMDSYRPPHLLALLRYYIVGRYKINKKPTLLQVIPSLTVGIAQLAEIGITLAANDTHDLKDMGVQKKGPLFAKLYLPPLSLDLSRPSWLINMAAHELSVNKKIEDAEDEDSAVCSYLQLLAVLVRRKEDVHELRTKRILVGVGVTDKEAFDFFSGIQGLRLGSSYARIMGQIEDYRSRRRVRTKVHAFLYRNGKTIVTVFSVMAALVGVLKALQPLITGSSS</sequence>
<keyword evidence="2" id="KW-1185">Reference proteome</keyword>
<comment type="caution">
    <text evidence="1">The sequence shown here is derived from an EMBL/GenBank/DDBJ whole genome shotgun (WGS) entry which is preliminary data.</text>
</comment>
<evidence type="ECO:0000313" key="1">
    <source>
        <dbReference type="EMBL" id="GJN01286.1"/>
    </source>
</evidence>
<dbReference type="PANTHER" id="PTHR31549">
    <property type="entry name" value="PROTEIN, PUTATIVE (DUF247)-RELATED-RELATED"/>
    <property type="match status" value="1"/>
</dbReference>
<evidence type="ECO:0000313" key="2">
    <source>
        <dbReference type="Proteomes" id="UP001054889"/>
    </source>
</evidence>
<gene>
    <name evidence="1" type="primary">ga18540</name>
    <name evidence="1" type="ORF">PR202_ga18540</name>
</gene>
<reference evidence="1" key="1">
    <citation type="journal article" date="2018" name="DNA Res.">
        <title>Multiple hybrid de novo genome assembly of finger millet, an orphan allotetraploid crop.</title>
        <authorList>
            <person name="Hatakeyama M."/>
            <person name="Aluri S."/>
            <person name="Balachadran M.T."/>
            <person name="Sivarajan S.R."/>
            <person name="Patrignani A."/>
            <person name="Gruter S."/>
            <person name="Poveda L."/>
            <person name="Shimizu-Inatsugi R."/>
            <person name="Baeten J."/>
            <person name="Francoijs K.J."/>
            <person name="Nataraja K.N."/>
            <person name="Reddy Y.A.N."/>
            <person name="Phadnis S."/>
            <person name="Ravikumar R.L."/>
            <person name="Schlapbach R."/>
            <person name="Sreeman S.M."/>
            <person name="Shimizu K.K."/>
        </authorList>
    </citation>
    <scope>NUCLEOTIDE SEQUENCE</scope>
</reference>
<accession>A0AAV5CSW1</accession>
<dbReference type="PANTHER" id="PTHR31549:SF32">
    <property type="match status" value="1"/>
</dbReference>
<dbReference type="Proteomes" id="UP001054889">
    <property type="component" value="Unassembled WGS sequence"/>
</dbReference>
<dbReference type="Pfam" id="PF03140">
    <property type="entry name" value="DUF247"/>
    <property type="match status" value="1"/>
</dbReference>
<reference evidence="1" key="2">
    <citation type="submission" date="2021-12" db="EMBL/GenBank/DDBJ databases">
        <title>Resequencing data analysis of finger millet.</title>
        <authorList>
            <person name="Hatakeyama M."/>
            <person name="Aluri S."/>
            <person name="Balachadran M.T."/>
            <person name="Sivarajan S.R."/>
            <person name="Poveda L."/>
            <person name="Shimizu-Inatsugi R."/>
            <person name="Schlapbach R."/>
            <person name="Sreeman S.M."/>
            <person name="Shimizu K.K."/>
        </authorList>
    </citation>
    <scope>NUCLEOTIDE SEQUENCE</scope>
</reference>
<dbReference type="AlphaFoldDB" id="A0AAV5CSW1"/>
<organism evidence="1 2">
    <name type="scientific">Eleusine coracana subsp. coracana</name>
    <dbReference type="NCBI Taxonomy" id="191504"/>
    <lineage>
        <taxon>Eukaryota</taxon>
        <taxon>Viridiplantae</taxon>
        <taxon>Streptophyta</taxon>
        <taxon>Embryophyta</taxon>
        <taxon>Tracheophyta</taxon>
        <taxon>Spermatophyta</taxon>
        <taxon>Magnoliopsida</taxon>
        <taxon>Liliopsida</taxon>
        <taxon>Poales</taxon>
        <taxon>Poaceae</taxon>
        <taxon>PACMAD clade</taxon>
        <taxon>Chloridoideae</taxon>
        <taxon>Cynodonteae</taxon>
        <taxon>Eleusininae</taxon>
        <taxon>Eleusine</taxon>
    </lineage>
</organism>
<protein>
    <submittedName>
        <fullName evidence="1">Uncharacterized protein</fullName>
    </submittedName>
</protein>
<dbReference type="InterPro" id="IPR004158">
    <property type="entry name" value="DUF247_pln"/>
</dbReference>
<dbReference type="EMBL" id="BQKI01000009">
    <property type="protein sequence ID" value="GJN01286.1"/>
    <property type="molecule type" value="Genomic_DNA"/>
</dbReference>
<proteinExistence type="predicted"/>